<protein>
    <submittedName>
        <fullName evidence="1">Uncharacterized protein</fullName>
    </submittedName>
</protein>
<name>A0A8S9QDV5_BRACR</name>
<dbReference type="AlphaFoldDB" id="A0A8S9QDV5"/>
<accession>A0A8S9QDV5</accession>
<gene>
    <name evidence="1" type="ORF">F2Q69_00019660</name>
</gene>
<sequence>MLYVAVPYVILSNMLSKLLNQAANAGKFAYHPQCQEVKCTYLSLEDEIFVITNGTTLPLLEIMESTDPLFKYVLNAKDLTSHDYEPLMDKFGA</sequence>
<dbReference type="Proteomes" id="UP000712600">
    <property type="component" value="Unassembled WGS sequence"/>
</dbReference>
<proteinExistence type="predicted"/>
<reference evidence="1" key="1">
    <citation type="submission" date="2019-12" db="EMBL/GenBank/DDBJ databases">
        <title>Genome sequencing and annotation of Brassica cretica.</title>
        <authorList>
            <person name="Studholme D.J."/>
            <person name="Sarris P."/>
        </authorList>
    </citation>
    <scope>NUCLEOTIDE SEQUENCE</scope>
    <source>
        <strain evidence="1">PFS-109/04</strain>
        <tissue evidence="1">Leaf</tissue>
    </source>
</reference>
<evidence type="ECO:0000313" key="1">
    <source>
        <dbReference type="EMBL" id="KAF3539041.1"/>
    </source>
</evidence>
<dbReference type="EMBL" id="QGKX02001290">
    <property type="protein sequence ID" value="KAF3539041.1"/>
    <property type="molecule type" value="Genomic_DNA"/>
</dbReference>
<organism evidence="1 2">
    <name type="scientific">Brassica cretica</name>
    <name type="common">Mustard</name>
    <dbReference type="NCBI Taxonomy" id="69181"/>
    <lineage>
        <taxon>Eukaryota</taxon>
        <taxon>Viridiplantae</taxon>
        <taxon>Streptophyta</taxon>
        <taxon>Embryophyta</taxon>
        <taxon>Tracheophyta</taxon>
        <taxon>Spermatophyta</taxon>
        <taxon>Magnoliopsida</taxon>
        <taxon>eudicotyledons</taxon>
        <taxon>Gunneridae</taxon>
        <taxon>Pentapetalae</taxon>
        <taxon>rosids</taxon>
        <taxon>malvids</taxon>
        <taxon>Brassicales</taxon>
        <taxon>Brassicaceae</taxon>
        <taxon>Brassiceae</taxon>
        <taxon>Brassica</taxon>
    </lineage>
</organism>
<evidence type="ECO:0000313" key="2">
    <source>
        <dbReference type="Proteomes" id="UP000712600"/>
    </source>
</evidence>
<comment type="caution">
    <text evidence="1">The sequence shown here is derived from an EMBL/GenBank/DDBJ whole genome shotgun (WGS) entry which is preliminary data.</text>
</comment>